<gene>
    <name evidence="1" type="ORF">DU484_12240</name>
</gene>
<dbReference type="PROSITE" id="PS51257">
    <property type="entry name" value="PROKAR_LIPOPROTEIN"/>
    <property type="match status" value="1"/>
</dbReference>
<accession>A0A345EEC9</accession>
<dbReference type="GeneID" id="37287760"/>
<reference evidence="1 2" key="1">
    <citation type="submission" date="2018-07" db="EMBL/GenBank/DDBJ databases">
        <title>Genome sequences of Haloplanus sp. CBA1112.</title>
        <authorList>
            <person name="Kim Y.B."/>
            <person name="Roh S.W."/>
        </authorList>
    </citation>
    <scope>NUCLEOTIDE SEQUENCE [LARGE SCALE GENOMIC DNA]</scope>
    <source>
        <strain evidence="1 2">CBA1112</strain>
    </source>
</reference>
<dbReference type="EMBL" id="CP031148">
    <property type="protein sequence ID" value="AXG10551.1"/>
    <property type="molecule type" value="Genomic_DNA"/>
</dbReference>
<name>A0A345EEC9_9EURY</name>
<organism evidence="1 2">
    <name type="scientific">Haloplanus rubicundus</name>
    <dbReference type="NCBI Taxonomy" id="1547898"/>
    <lineage>
        <taxon>Archaea</taxon>
        <taxon>Methanobacteriati</taxon>
        <taxon>Methanobacteriota</taxon>
        <taxon>Stenosarchaea group</taxon>
        <taxon>Halobacteria</taxon>
        <taxon>Halobacteriales</taxon>
        <taxon>Haloferacaceae</taxon>
        <taxon>Haloplanus</taxon>
    </lineage>
</organism>
<proteinExistence type="predicted"/>
<sequence>MVLHRRTALQLAGTTIVTALAGCSSLTSGTSTTEKNEYTLSLDRIEQPLVEYVRYQPGDSVYDQPAHSALSEILPDGRHTTYGYKPLPEDAYVAHDGRYYQTKIVVTGEQRMERPFVRVTPIPEEQVPADVPTVDSLARPVGRVIKILHSHTVSDGESGSSDLLHDDAYVLRRPYELNSRLTEDLDGEIVAMDADGHWAYRIDIATEHLVEPAYTTLAIEVADTTDAFRDIAFAARVDTRLDPTELDMPVRQLLEQSVARDRYRETTPLSTEYTNLIDALALEHVETASNGHHLWYDDTLYRYGLYINDAN</sequence>
<dbReference type="RefSeq" id="WP_114606044.1">
    <property type="nucleotide sequence ID" value="NZ_CP031148.1"/>
</dbReference>
<dbReference type="AlphaFoldDB" id="A0A345EEC9"/>
<protein>
    <submittedName>
        <fullName evidence="1">Uncharacterized protein</fullName>
    </submittedName>
</protein>
<dbReference type="KEGG" id="haq:DU484_12240"/>
<dbReference type="Proteomes" id="UP000252985">
    <property type="component" value="Chromosome"/>
</dbReference>
<evidence type="ECO:0000313" key="2">
    <source>
        <dbReference type="Proteomes" id="UP000252985"/>
    </source>
</evidence>
<evidence type="ECO:0000313" key="1">
    <source>
        <dbReference type="EMBL" id="AXG10551.1"/>
    </source>
</evidence>